<feature type="binding site" evidence="10">
    <location>
        <position position="226"/>
    </location>
    <ligand>
        <name>substrate</name>
    </ligand>
</feature>
<comment type="caution">
    <text evidence="12">The sequence shown here is derived from an EMBL/GenBank/DDBJ whole genome shotgun (WGS) entry which is preliminary data.</text>
</comment>
<comment type="function">
    <text evidence="10">Hydrolyzes the pyrophosphate bond of UDP-2,3-diacylglucosamine to yield 2,3-diacylglucosamine 1-phosphate (lipid X) and UMP by catalyzing the attack of water at the alpha-P atom. Involved in the biosynthesis of lipid A, a phosphorylated glycolipid that anchors the lipopolysaccharide to the outer membrane of the cell.</text>
</comment>
<feature type="binding site" evidence="10">
    <location>
        <position position="192"/>
    </location>
    <ligand>
        <name>substrate</name>
    </ligand>
</feature>
<dbReference type="PANTHER" id="PTHR34990:SF1">
    <property type="entry name" value="UDP-2,3-DIACYLGLUCOSAMINE HYDROLASE"/>
    <property type="match status" value="1"/>
</dbReference>
<dbReference type="InterPro" id="IPR029052">
    <property type="entry name" value="Metallo-depent_PP-like"/>
</dbReference>
<keyword evidence="13" id="KW-1185">Reference proteome</keyword>
<name>A0A2T7UA47_9BURK</name>
<evidence type="ECO:0000256" key="8">
    <source>
        <dbReference type="ARBA" id="ARBA00023136"/>
    </source>
</evidence>
<comment type="cofactor">
    <cofactor evidence="10">
        <name>Mn(2+)</name>
        <dbReference type="ChEBI" id="CHEBI:29035"/>
    </cofactor>
    <text evidence="10">Binds 2 Mn(2+) ions per subunit in a binuclear metal center.</text>
</comment>
<dbReference type="GO" id="GO:0008758">
    <property type="term" value="F:UDP-2,3-diacylglucosamine hydrolase activity"/>
    <property type="evidence" value="ECO:0007669"/>
    <property type="project" value="UniProtKB-UniRule"/>
</dbReference>
<evidence type="ECO:0000256" key="3">
    <source>
        <dbReference type="ARBA" id="ARBA00022519"/>
    </source>
</evidence>
<comment type="caution">
    <text evidence="10">Lacks conserved residue(s) required for the propagation of feature annotation.</text>
</comment>
<evidence type="ECO:0000313" key="12">
    <source>
        <dbReference type="EMBL" id="PVE41529.1"/>
    </source>
</evidence>
<dbReference type="Gene3D" id="3.60.21.10">
    <property type="match status" value="1"/>
</dbReference>
<dbReference type="GO" id="GO:0005737">
    <property type="term" value="C:cytoplasm"/>
    <property type="evidence" value="ECO:0007669"/>
    <property type="project" value="InterPro"/>
</dbReference>
<dbReference type="RefSeq" id="WP_083451285.1">
    <property type="nucleotide sequence ID" value="NZ_LFYT02000028.1"/>
</dbReference>
<dbReference type="InterPro" id="IPR010138">
    <property type="entry name" value="UDP-diacylglucosamine_Hdrlase"/>
</dbReference>
<dbReference type="PANTHER" id="PTHR34990">
    <property type="entry name" value="UDP-2,3-DIACYLGLUCOSAMINE HYDROLASE-RELATED"/>
    <property type="match status" value="1"/>
</dbReference>
<evidence type="ECO:0000256" key="1">
    <source>
        <dbReference type="ARBA" id="ARBA00022475"/>
    </source>
</evidence>
<dbReference type="Proteomes" id="UP000037507">
    <property type="component" value="Unassembled WGS sequence"/>
</dbReference>
<keyword evidence="7 10" id="KW-0443">Lipid metabolism</keyword>
<dbReference type="GO" id="GO:0009245">
    <property type="term" value="P:lipid A biosynthetic process"/>
    <property type="evidence" value="ECO:0007669"/>
    <property type="project" value="UniProtKB-UniRule"/>
</dbReference>
<dbReference type="InterPro" id="IPR004843">
    <property type="entry name" value="Calcineurin-like_PHP"/>
</dbReference>
<evidence type="ECO:0000256" key="2">
    <source>
        <dbReference type="ARBA" id="ARBA00022516"/>
    </source>
</evidence>
<dbReference type="STRING" id="1293045.H663_16185"/>
<keyword evidence="9 10" id="KW-0464">Manganese</keyword>
<dbReference type="AlphaFoldDB" id="A0A2T7UA47"/>
<evidence type="ECO:0000256" key="6">
    <source>
        <dbReference type="ARBA" id="ARBA00022801"/>
    </source>
</evidence>
<comment type="similarity">
    <text evidence="10">Belongs to the LpxH family.</text>
</comment>
<feature type="binding site" evidence="10">
    <location>
        <position position="226"/>
    </location>
    <ligand>
        <name>Mn(2+)</name>
        <dbReference type="ChEBI" id="CHEBI:29035"/>
        <label>2</label>
    </ligand>
</feature>
<feature type="binding site" evidence="10">
    <location>
        <position position="72"/>
    </location>
    <ligand>
        <name>Mn(2+)</name>
        <dbReference type="ChEBI" id="CHEBI:29035"/>
        <label>1</label>
    </ligand>
</feature>
<dbReference type="EC" id="3.6.1.54" evidence="10"/>
<evidence type="ECO:0000256" key="7">
    <source>
        <dbReference type="ARBA" id="ARBA00023098"/>
    </source>
</evidence>
<feature type="binding site" evidence="10">
    <location>
        <position position="195"/>
    </location>
    <ligand>
        <name>substrate</name>
    </ligand>
</feature>
<feature type="binding site" evidence="10">
    <location>
        <position position="228"/>
    </location>
    <ligand>
        <name>Mn(2+)</name>
        <dbReference type="ChEBI" id="CHEBI:29035"/>
        <label>1</label>
    </ligand>
</feature>
<dbReference type="GO" id="GO:0019897">
    <property type="term" value="C:extrinsic component of plasma membrane"/>
    <property type="evidence" value="ECO:0007669"/>
    <property type="project" value="UniProtKB-UniRule"/>
</dbReference>
<dbReference type="SUPFAM" id="SSF56300">
    <property type="entry name" value="Metallo-dependent phosphatases"/>
    <property type="match status" value="1"/>
</dbReference>
<dbReference type="InterPro" id="IPR043461">
    <property type="entry name" value="LpxH-like"/>
</dbReference>
<evidence type="ECO:0000256" key="5">
    <source>
        <dbReference type="ARBA" id="ARBA00022723"/>
    </source>
</evidence>
<dbReference type="UniPathway" id="UPA00359">
    <property type="reaction ID" value="UER00480"/>
</dbReference>
<dbReference type="Pfam" id="PF00149">
    <property type="entry name" value="Metallophos"/>
    <property type="match status" value="1"/>
</dbReference>
<feature type="binding site" evidence="10">
    <location>
        <position position="72"/>
    </location>
    <ligand>
        <name>Mn(2+)</name>
        <dbReference type="ChEBI" id="CHEBI:29035"/>
        <label>2</label>
    </ligand>
</feature>
<evidence type="ECO:0000313" key="13">
    <source>
        <dbReference type="Proteomes" id="UP000037507"/>
    </source>
</evidence>
<feature type="binding site" evidence="10">
    <location>
        <position position="111"/>
    </location>
    <ligand>
        <name>Mn(2+)</name>
        <dbReference type="ChEBI" id="CHEBI:29035"/>
        <label>2</label>
    </ligand>
</feature>
<keyword evidence="4 10" id="KW-0441">Lipid A biosynthesis</keyword>
<feature type="binding site" evidence="10">
    <location>
        <begin position="111"/>
        <end position="112"/>
    </location>
    <ligand>
        <name>substrate</name>
    </ligand>
</feature>
<evidence type="ECO:0000256" key="10">
    <source>
        <dbReference type="HAMAP-Rule" id="MF_00575"/>
    </source>
</evidence>
<reference evidence="12" key="1">
    <citation type="submission" date="2017-04" db="EMBL/GenBank/DDBJ databases">
        <title>Unexpected and diverse lifestyles within the genus Limnohabitans.</title>
        <authorList>
            <person name="Kasalicky V."/>
            <person name="Mehrshad M."/>
            <person name="Andrei S.-A."/>
            <person name="Salcher M."/>
            <person name="Kratochvilova H."/>
            <person name="Simek K."/>
            <person name="Ghai R."/>
        </authorList>
    </citation>
    <scope>NUCLEOTIDE SEQUENCE [LARGE SCALE GENOMIC DNA]</scope>
    <source>
        <strain evidence="12">II-D5</strain>
    </source>
</reference>
<dbReference type="EMBL" id="LFYT02000028">
    <property type="protein sequence ID" value="PVE41529.1"/>
    <property type="molecule type" value="Genomic_DNA"/>
</dbReference>
<comment type="pathway">
    <text evidence="10">Glycolipid biosynthesis; lipid IV(A) biosynthesis; lipid IV(A) from (3R)-3-hydroxytetradecanoyl-[acyl-carrier-protein] and UDP-N-acetyl-alpha-D-glucosamine: step 4/6.</text>
</comment>
<keyword evidence="5 10" id="KW-0479">Metal-binding</keyword>
<accession>A0A2T7UA47</accession>
<comment type="subcellular location">
    <subcellularLocation>
        <location evidence="10">Cell inner membrane</location>
        <topology evidence="10">Peripheral membrane protein</topology>
        <orientation evidence="10">Cytoplasmic side</orientation>
    </subcellularLocation>
</comment>
<keyword evidence="2 10" id="KW-0444">Lipid biosynthesis</keyword>
<dbReference type="NCBIfam" id="NF003743">
    <property type="entry name" value="PRK05340.1"/>
    <property type="match status" value="1"/>
</dbReference>
<evidence type="ECO:0000256" key="4">
    <source>
        <dbReference type="ARBA" id="ARBA00022556"/>
    </source>
</evidence>
<proteinExistence type="inferred from homology"/>
<keyword evidence="1 10" id="KW-1003">Cell membrane</keyword>
<organism evidence="12 13">
    <name type="scientific">Limnohabitans planktonicus II-D5</name>
    <dbReference type="NCBI Taxonomy" id="1293045"/>
    <lineage>
        <taxon>Bacteria</taxon>
        <taxon>Pseudomonadati</taxon>
        <taxon>Pseudomonadota</taxon>
        <taxon>Betaproteobacteria</taxon>
        <taxon>Burkholderiales</taxon>
        <taxon>Comamonadaceae</taxon>
        <taxon>Limnohabitans</taxon>
    </lineage>
</organism>
<feature type="binding site" evidence="10">
    <location>
        <position position="41"/>
    </location>
    <ligand>
        <name>Mn(2+)</name>
        <dbReference type="ChEBI" id="CHEBI:29035"/>
        <label>1</label>
    </ligand>
</feature>
<feature type="binding site" evidence="10">
    <location>
        <position position="154"/>
    </location>
    <ligand>
        <name>substrate</name>
    </ligand>
</feature>
<dbReference type="HAMAP" id="MF_00575">
    <property type="entry name" value="LpxH"/>
    <property type="match status" value="1"/>
</dbReference>
<comment type="catalytic activity">
    <reaction evidence="10">
        <text>UDP-2-N,3-O-bis[(3R)-3-hydroxytetradecanoyl]-alpha-D-glucosamine + H2O = 2-N,3-O-bis[(3R)-3-hydroxytetradecanoyl]-alpha-D-glucosaminyl 1-phosphate + UMP + 2 H(+)</text>
        <dbReference type="Rhea" id="RHEA:25213"/>
        <dbReference type="ChEBI" id="CHEBI:15377"/>
        <dbReference type="ChEBI" id="CHEBI:15378"/>
        <dbReference type="ChEBI" id="CHEBI:57865"/>
        <dbReference type="ChEBI" id="CHEBI:57957"/>
        <dbReference type="ChEBI" id="CHEBI:78847"/>
        <dbReference type="EC" id="3.6.1.54"/>
    </reaction>
</comment>
<dbReference type="OrthoDB" id="9783283at2"/>
<feature type="binding site" evidence="10">
    <location>
        <position position="146"/>
    </location>
    <ligand>
        <name>Mn(2+)</name>
        <dbReference type="ChEBI" id="CHEBI:29035"/>
        <label>2</label>
    </ligand>
</feature>
<feature type="domain" description="Calcineurin-like phosphoesterase" evidence="11">
    <location>
        <begin position="35"/>
        <end position="230"/>
    </location>
</feature>
<dbReference type="GO" id="GO:0030145">
    <property type="term" value="F:manganese ion binding"/>
    <property type="evidence" value="ECO:0007669"/>
    <property type="project" value="UniProtKB-UniRule"/>
</dbReference>
<keyword evidence="6 10" id="KW-0378">Hydrolase</keyword>
<gene>
    <name evidence="10" type="primary">lpxH</name>
    <name evidence="12" type="ORF">H663_016730</name>
</gene>
<dbReference type="CDD" id="cd07398">
    <property type="entry name" value="MPP_YbbF-LpxH"/>
    <property type="match status" value="1"/>
</dbReference>
<keyword evidence="8 10" id="KW-0472">Membrane</keyword>
<protein>
    <recommendedName>
        <fullName evidence="10">UDP-2,3-diacylglucosamine hydrolase</fullName>
        <ecNumber evidence="10">3.6.1.54</ecNumber>
    </recommendedName>
    <alternativeName>
        <fullName evidence="10">UDP-2,3-diacylglucosamine diphosphatase</fullName>
    </alternativeName>
</protein>
<feature type="binding site" evidence="10">
    <location>
        <position position="43"/>
    </location>
    <ligand>
        <name>Mn(2+)</name>
        <dbReference type="ChEBI" id="CHEBI:29035"/>
        <label>1</label>
    </ligand>
</feature>
<keyword evidence="3 10" id="KW-0997">Cell inner membrane</keyword>
<sequence>MSAAHSAQVPKQAPGNDVHAIDNWGLLQAPAAWHTVDLISDLHLQASETATFEAWQHFMATTPAQSVLILGDLFEVWVGDDAVPLDPFLQRCAEVLRQASCRLHVGFMPGNRDFLVGPDFLSACGVQALTDPTVLCLGSQRLLLTHGDALCLEDKAYQAFRLQARNPHWQQAFLAKPLEERMEFARSLRQLSESQKRPGMHFADADLPMSLTWLAQTQADRLIHGHTHRPAEHPLGSAQRHVLSDWSLDHPPQRAEVMRLQRDGAWARHSLLTAH</sequence>
<evidence type="ECO:0000256" key="9">
    <source>
        <dbReference type="ARBA" id="ARBA00023211"/>
    </source>
</evidence>
<evidence type="ECO:0000259" key="11">
    <source>
        <dbReference type="Pfam" id="PF00149"/>
    </source>
</evidence>